<evidence type="ECO:0000256" key="3">
    <source>
        <dbReference type="ARBA" id="ARBA00022723"/>
    </source>
</evidence>
<evidence type="ECO:0000256" key="1">
    <source>
        <dbReference type="ARBA" id="ARBA00006217"/>
    </source>
</evidence>
<comment type="function">
    <text evidence="5">Catalyzes the reversible hydration of carbon dioxide to form bicarbonate.</text>
</comment>
<dbReference type="RefSeq" id="WP_107566775.1">
    <property type="nucleotide sequence ID" value="NZ_PYYB01000001.1"/>
</dbReference>
<feature type="binding site" evidence="7">
    <location>
        <position position="39"/>
    </location>
    <ligand>
        <name>Zn(2+)</name>
        <dbReference type="ChEBI" id="CHEBI:29105"/>
    </ligand>
</feature>
<dbReference type="GO" id="GO:0004089">
    <property type="term" value="F:carbonate dehydratase activity"/>
    <property type="evidence" value="ECO:0007669"/>
    <property type="project" value="UniProtKB-EC"/>
</dbReference>
<dbReference type="PANTHER" id="PTHR43175">
    <property type="entry name" value="CARBONIC ANHYDRASE"/>
    <property type="match status" value="1"/>
</dbReference>
<dbReference type="SMART" id="SM00947">
    <property type="entry name" value="Pro_CA"/>
    <property type="match status" value="1"/>
</dbReference>
<evidence type="ECO:0000313" key="8">
    <source>
        <dbReference type="EMBL" id="PTL58337.1"/>
    </source>
</evidence>
<comment type="cofactor">
    <cofactor evidence="7">
        <name>Zn(2+)</name>
        <dbReference type="ChEBI" id="CHEBI:29105"/>
    </cofactor>
    <text evidence="7">Binds 1 zinc ion per subunit.</text>
</comment>
<feature type="binding site" evidence="7">
    <location>
        <position position="92"/>
    </location>
    <ligand>
        <name>Zn(2+)</name>
        <dbReference type="ChEBI" id="CHEBI:29105"/>
    </ligand>
</feature>
<dbReference type="Pfam" id="PF00484">
    <property type="entry name" value="Pro_CA"/>
    <property type="match status" value="1"/>
</dbReference>
<accession>A0A2T4UGJ4</accession>
<evidence type="ECO:0000256" key="2">
    <source>
        <dbReference type="ARBA" id="ARBA00012925"/>
    </source>
</evidence>
<dbReference type="CDD" id="cd03379">
    <property type="entry name" value="beta_CA_cladeD"/>
    <property type="match status" value="1"/>
</dbReference>
<organism evidence="8 9">
    <name type="scientific">Paraconexibacter algicola</name>
    <dbReference type="NCBI Taxonomy" id="2133960"/>
    <lineage>
        <taxon>Bacteria</taxon>
        <taxon>Bacillati</taxon>
        <taxon>Actinomycetota</taxon>
        <taxon>Thermoleophilia</taxon>
        <taxon>Solirubrobacterales</taxon>
        <taxon>Paraconexibacteraceae</taxon>
        <taxon>Paraconexibacter</taxon>
    </lineage>
</organism>
<evidence type="ECO:0000256" key="5">
    <source>
        <dbReference type="ARBA" id="ARBA00024993"/>
    </source>
</evidence>
<keyword evidence="4 7" id="KW-0862">Zinc</keyword>
<dbReference type="OrthoDB" id="8968066at2"/>
<keyword evidence="3 7" id="KW-0479">Metal-binding</keyword>
<evidence type="ECO:0000256" key="4">
    <source>
        <dbReference type="ARBA" id="ARBA00022833"/>
    </source>
</evidence>
<sequence>MGTIDQLLDNAARYKDAPDGYHATDKTAEPGRAIAVVACMDARLRLFSLLGLDEGDAHIIRNAGGVVTDDTIRSLSVSQHVLNTLDVLVIQHTDCGLTKTTDEAFDALMREHAGRRPAWGLRTITDLEASVRESVQTIKESAFLKNVGEVRGAIFDVATGELREVA</sequence>
<dbReference type="GO" id="GO:0008270">
    <property type="term" value="F:zinc ion binding"/>
    <property type="evidence" value="ECO:0007669"/>
    <property type="project" value="InterPro"/>
</dbReference>
<protein>
    <recommendedName>
        <fullName evidence="2">carbonic anhydrase</fullName>
        <ecNumber evidence="2">4.2.1.1</ecNumber>
    </recommendedName>
</protein>
<evidence type="ECO:0000256" key="6">
    <source>
        <dbReference type="ARBA" id="ARBA00048348"/>
    </source>
</evidence>
<feature type="binding site" evidence="7">
    <location>
        <position position="95"/>
    </location>
    <ligand>
        <name>Zn(2+)</name>
        <dbReference type="ChEBI" id="CHEBI:29105"/>
    </ligand>
</feature>
<feature type="binding site" evidence="7">
    <location>
        <position position="41"/>
    </location>
    <ligand>
        <name>Zn(2+)</name>
        <dbReference type="ChEBI" id="CHEBI:29105"/>
    </ligand>
</feature>
<dbReference type="PANTHER" id="PTHR43175:SF3">
    <property type="entry name" value="CARBON DISULFIDE HYDROLASE"/>
    <property type="match status" value="1"/>
</dbReference>
<dbReference type="EC" id="4.2.1.1" evidence="2"/>
<comment type="catalytic activity">
    <reaction evidence="6">
        <text>hydrogencarbonate + H(+) = CO2 + H2O</text>
        <dbReference type="Rhea" id="RHEA:10748"/>
        <dbReference type="ChEBI" id="CHEBI:15377"/>
        <dbReference type="ChEBI" id="CHEBI:15378"/>
        <dbReference type="ChEBI" id="CHEBI:16526"/>
        <dbReference type="ChEBI" id="CHEBI:17544"/>
        <dbReference type="EC" id="4.2.1.1"/>
    </reaction>
</comment>
<dbReference type="AlphaFoldDB" id="A0A2T4UGJ4"/>
<dbReference type="Gene3D" id="3.40.1050.10">
    <property type="entry name" value="Carbonic anhydrase"/>
    <property type="match status" value="1"/>
</dbReference>
<gene>
    <name evidence="8" type="ORF">C7Y72_01070</name>
</gene>
<evidence type="ECO:0000313" key="9">
    <source>
        <dbReference type="Proteomes" id="UP000240739"/>
    </source>
</evidence>
<reference evidence="8 9" key="1">
    <citation type="submission" date="2018-03" db="EMBL/GenBank/DDBJ databases">
        <title>Aquarubrobacter algicola gen. nov., sp. nov., a novel actinobacterium isolated from shallow eutrophic lake during the end of cyanobacterial harmful algal blooms.</title>
        <authorList>
            <person name="Chun S.J."/>
        </authorList>
    </citation>
    <scope>NUCLEOTIDE SEQUENCE [LARGE SCALE GENOMIC DNA]</scope>
    <source>
        <strain evidence="8 9">Seoho-28</strain>
    </source>
</reference>
<dbReference type="Proteomes" id="UP000240739">
    <property type="component" value="Unassembled WGS sequence"/>
</dbReference>
<proteinExistence type="inferred from homology"/>
<dbReference type="SUPFAM" id="SSF53056">
    <property type="entry name" value="beta-carbonic anhydrase, cab"/>
    <property type="match status" value="1"/>
</dbReference>
<dbReference type="EMBL" id="PYYB01000001">
    <property type="protein sequence ID" value="PTL58337.1"/>
    <property type="molecule type" value="Genomic_DNA"/>
</dbReference>
<comment type="similarity">
    <text evidence="1">Belongs to the beta-class carbonic anhydrase family.</text>
</comment>
<dbReference type="InterPro" id="IPR036874">
    <property type="entry name" value="Carbonic_anhydrase_sf"/>
</dbReference>
<dbReference type="InterPro" id="IPR001765">
    <property type="entry name" value="Carbonic_anhydrase"/>
</dbReference>
<keyword evidence="9" id="KW-1185">Reference proteome</keyword>
<evidence type="ECO:0000256" key="7">
    <source>
        <dbReference type="PIRSR" id="PIRSR601765-1"/>
    </source>
</evidence>
<comment type="caution">
    <text evidence="8">The sequence shown here is derived from an EMBL/GenBank/DDBJ whole genome shotgun (WGS) entry which is preliminary data.</text>
</comment>
<name>A0A2T4UGJ4_9ACTN</name>